<reference evidence="3 4" key="1">
    <citation type="submission" date="2023-10" db="EMBL/GenBank/DDBJ databases">
        <authorList>
            <person name="Maclean D."/>
            <person name="Macfadyen A."/>
        </authorList>
    </citation>
    <scope>NUCLEOTIDE SEQUENCE [LARGE SCALE GENOMIC DNA]</scope>
</reference>
<dbReference type="GO" id="GO:0016811">
    <property type="term" value="F:hydrolase activity, acting on carbon-nitrogen (but not peptide) bonds, in linear amides"/>
    <property type="evidence" value="ECO:0007669"/>
    <property type="project" value="InterPro"/>
</dbReference>
<evidence type="ECO:0000259" key="2">
    <source>
        <dbReference type="PROSITE" id="PS50263"/>
    </source>
</evidence>
<dbReference type="PROSITE" id="PS50263">
    <property type="entry name" value="CN_HYDROLASE"/>
    <property type="match status" value="1"/>
</dbReference>
<sequence>MSVICALKLGCNMLGRTSVTCNVYTAARSFFSGAYKTITEKSNSHCSASFWPSLRASAASRHFCTTPKSIMSSLRQDASSVATVAVAQMTSVGCQETNFATCRRLAMEAKDLGCCMLFLPECCSFIGLDQRETVAAGQPLDGSAMARFRDLARSTNIWLSLGGFQETGPDPEHIYNTHVVLDGQGQIVASYRKVHLFNVEVHNGPVLMEARSTAPGTELAICNSPAGRLGLTVCYDLRFPEMYQRLTFERGAEVLLVPSAFTRATGKAHWELLLRARAVETQCFVIAAAQAERHNEKRESYGHSLIIDPWGDIIGRLEDPHATGIAVAKLDFQRMRSIRERMPIESHRQQGRKCLGWN</sequence>
<dbReference type="EMBL" id="CAUYUE010000003">
    <property type="protein sequence ID" value="CAK0752414.1"/>
    <property type="molecule type" value="Genomic_DNA"/>
</dbReference>
<name>A0AAV1HWU5_9CHLO</name>
<protein>
    <recommendedName>
        <fullName evidence="2">CN hydrolase domain-containing protein</fullName>
    </recommendedName>
</protein>
<dbReference type="InterPro" id="IPR003010">
    <property type="entry name" value="C-N_Hydrolase"/>
</dbReference>
<dbReference type="Gene3D" id="3.60.110.10">
    <property type="entry name" value="Carbon-nitrogen hydrolase"/>
    <property type="match status" value="1"/>
</dbReference>
<organism evidence="3 4">
    <name type="scientific">Coccomyxa viridis</name>
    <dbReference type="NCBI Taxonomy" id="1274662"/>
    <lineage>
        <taxon>Eukaryota</taxon>
        <taxon>Viridiplantae</taxon>
        <taxon>Chlorophyta</taxon>
        <taxon>core chlorophytes</taxon>
        <taxon>Trebouxiophyceae</taxon>
        <taxon>Trebouxiophyceae incertae sedis</taxon>
        <taxon>Coccomyxaceae</taxon>
        <taxon>Coccomyxa</taxon>
    </lineage>
</organism>
<dbReference type="PANTHER" id="PTHR23088">
    <property type="entry name" value="NITRILASE-RELATED"/>
    <property type="match status" value="1"/>
</dbReference>
<keyword evidence="4" id="KW-1185">Reference proteome</keyword>
<keyword evidence="1" id="KW-0378">Hydrolase</keyword>
<proteinExistence type="predicted"/>
<comment type="caution">
    <text evidence="3">The sequence shown here is derived from an EMBL/GenBank/DDBJ whole genome shotgun (WGS) entry which is preliminary data.</text>
</comment>
<evidence type="ECO:0000313" key="4">
    <source>
        <dbReference type="Proteomes" id="UP001314263"/>
    </source>
</evidence>
<dbReference type="InterPro" id="IPR045254">
    <property type="entry name" value="Nit1/2_C-N_Hydrolase"/>
</dbReference>
<gene>
    <name evidence="3" type="ORF">CVIRNUC_002144</name>
</gene>
<feature type="domain" description="CN hydrolase" evidence="2">
    <location>
        <begin position="81"/>
        <end position="332"/>
    </location>
</feature>
<dbReference type="PANTHER" id="PTHR23088:SF27">
    <property type="entry name" value="DEAMINATED GLUTATHIONE AMIDASE"/>
    <property type="match status" value="1"/>
</dbReference>
<accession>A0AAV1HWU5</accession>
<dbReference type="SUPFAM" id="SSF56317">
    <property type="entry name" value="Carbon-nitrogen hydrolase"/>
    <property type="match status" value="1"/>
</dbReference>
<dbReference type="InterPro" id="IPR036526">
    <property type="entry name" value="C-N_Hydrolase_sf"/>
</dbReference>
<dbReference type="CDD" id="cd07572">
    <property type="entry name" value="nit"/>
    <property type="match status" value="1"/>
</dbReference>
<dbReference type="Proteomes" id="UP001314263">
    <property type="component" value="Unassembled WGS sequence"/>
</dbReference>
<dbReference type="Pfam" id="PF00795">
    <property type="entry name" value="CN_hydrolase"/>
    <property type="match status" value="1"/>
</dbReference>
<evidence type="ECO:0000313" key="3">
    <source>
        <dbReference type="EMBL" id="CAK0752414.1"/>
    </source>
</evidence>
<evidence type="ECO:0000256" key="1">
    <source>
        <dbReference type="ARBA" id="ARBA00022801"/>
    </source>
</evidence>
<dbReference type="AlphaFoldDB" id="A0AAV1HWU5"/>